<evidence type="ECO:0000313" key="1">
    <source>
        <dbReference type="EMBL" id="GMH88289.1"/>
    </source>
</evidence>
<dbReference type="Proteomes" id="UP001162640">
    <property type="component" value="Unassembled WGS sequence"/>
</dbReference>
<sequence length="111" mass="12229">MMILDSLQTFGVNVLFECSKLVLTVDVSDEEYDTTSEVIACLRSRSEIASMKSQLSTLQAETTAQNQALAAQNQSLQSEITDVKYSLNTLIATLTAQQSTPAPNIQNKRKR</sequence>
<organism evidence="1 2">
    <name type="scientific">Triparma laevis f. inornata</name>
    <dbReference type="NCBI Taxonomy" id="1714386"/>
    <lineage>
        <taxon>Eukaryota</taxon>
        <taxon>Sar</taxon>
        <taxon>Stramenopiles</taxon>
        <taxon>Ochrophyta</taxon>
        <taxon>Bolidophyceae</taxon>
        <taxon>Parmales</taxon>
        <taxon>Triparmaceae</taxon>
        <taxon>Triparma</taxon>
    </lineage>
</organism>
<name>A0A9W7BCG4_9STRA</name>
<evidence type="ECO:0000313" key="2">
    <source>
        <dbReference type="Proteomes" id="UP001162640"/>
    </source>
</evidence>
<accession>A0A9W7BCG4</accession>
<gene>
    <name evidence="1" type="ORF">TL16_g11111</name>
</gene>
<proteinExistence type="predicted"/>
<comment type="caution">
    <text evidence="1">The sequence shown here is derived from an EMBL/GenBank/DDBJ whole genome shotgun (WGS) entry which is preliminary data.</text>
</comment>
<dbReference type="EMBL" id="BLQM01000410">
    <property type="protein sequence ID" value="GMH88289.1"/>
    <property type="molecule type" value="Genomic_DNA"/>
</dbReference>
<reference evidence="2" key="1">
    <citation type="journal article" date="2023" name="Commun. Biol.">
        <title>Genome analysis of Parmales, the sister group of diatoms, reveals the evolutionary specialization of diatoms from phago-mixotrophs to photoautotrophs.</title>
        <authorList>
            <person name="Ban H."/>
            <person name="Sato S."/>
            <person name="Yoshikawa S."/>
            <person name="Yamada K."/>
            <person name="Nakamura Y."/>
            <person name="Ichinomiya M."/>
            <person name="Sato N."/>
            <person name="Blanc-Mathieu R."/>
            <person name="Endo H."/>
            <person name="Kuwata A."/>
            <person name="Ogata H."/>
        </authorList>
    </citation>
    <scope>NUCLEOTIDE SEQUENCE [LARGE SCALE GENOMIC DNA]</scope>
</reference>
<dbReference type="AlphaFoldDB" id="A0A9W7BCG4"/>
<protein>
    <submittedName>
        <fullName evidence="1">Uncharacterized protein</fullName>
    </submittedName>
</protein>